<accession>A0A2Z6LT66</accession>
<feature type="compositionally biased region" description="Basic and acidic residues" evidence="4">
    <location>
        <begin position="74"/>
        <end position="96"/>
    </location>
</feature>
<sequence length="337" mass="37388">LETTQNSKEDNSRNSSDKVNASIIEEIVAVSETSLSDDPDRNCTSTPQKSMVDNSREPGFNAAGETNTILETTENSKEDNSRKSSDKVNAPIKEDIVAVSETSLSDGPGRNCTSTHQKSMVDSSREPGFNANVDSNELHVDMDVDIGDSDMGQSMDDTVGRQNVVPNEPHQFEDKMLAENMQELTSSVPTNDANFNSVIPLVVNQANSEDKMSRRSDDGPEQCLQEERVGSVAPANRQKRVKRAQNESKAKRLKQRMSLADAGTSWESGVRRSTRFRTKPLEYWKGERMVYGRVHESLSTVIGVKYMSPGTDGKPKMKAKSFVSDKYKELFEIASQY</sequence>
<dbReference type="EMBL" id="DF973248">
    <property type="protein sequence ID" value="GAU22501.1"/>
    <property type="molecule type" value="Genomic_DNA"/>
</dbReference>
<feature type="region of interest" description="Disordered" evidence="4">
    <location>
        <begin position="206"/>
        <end position="260"/>
    </location>
</feature>
<feature type="compositionally biased region" description="Basic and acidic residues" evidence="4">
    <location>
        <begin position="7"/>
        <end position="16"/>
    </location>
</feature>
<feature type="compositionally biased region" description="Polar residues" evidence="4">
    <location>
        <begin position="100"/>
        <end position="122"/>
    </location>
</feature>
<keyword evidence="3" id="KW-0539">Nucleus</keyword>
<dbReference type="GO" id="GO:0051315">
    <property type="term" value="P:attachment of mitotic spindle microtubules to kinetochore"/>
    <property type="evidence" value="ECO:0007669"/>
    <property type="project" value="TreeGrafter"/>
</dbReference>
<feature type="non-terminal residue" evidence="5">
    <location>
        <position position="337"/>
    </location>
</feature>
<dbReference type="PANTHER" id="PTHR16684">
    <property type="entry name" value="CENTROMERE PROTEIN C"/>
    <property type="match status" value="1"/>
</dbReference>
<dbReference type="InterPro" id="IPR028386">
    <property type="entry name" value="CENP-C/Mif2/cnp3"/>
</dbReference>
<dbReference type="OrthoDB" id="1939643at2759"/>
<feature type="compositionally biased region" description="Basic and acidic residues" evidence="4">
    <location>
        <begin position="208"/>
        <end position="218"/>
    </location>
</feature>
<dbReference type="AlphaFoldDB" id="A0A2Z6LT66"/>
<reference evidence="6" key="1">
    <citation type="journal article" date="2017" name="Front. Plant Sci.">
        <title>Climate Clever Clovers: New Paradigm to Reduce the Environmental Footprint of Ruminants by Breeding Low Methanogenic Forages Utilizing Haplotype Variation.</title>
        <authorList>
            <person name="Kaur P."/>
            <person name="Appels R."/>
            <person name="Bayer P.E."/>
            <person name="Keeble-Gagnere G."/>
            <person name="Wang J."/>
            <person name="Hirakawa H."/>
            <person name="Shirasawa K."/>
            <person name="Vercoe P."/>
            <person name="Stefanova K."/>
            <person name="Durmic Z."/>
            <person name="Nichols P."/>
            <person name="Revell C."/>
            <person name="Isobe S.N."/>
            <person name="Edwards D."/>
            <person name="Erskine W."/>
        </authorList>
    </citation>
    <scope>NUCLEOTIDE SEQUENCE [LARGE SCALE GENOMIC DNA]</scope>
    <source>
        <strain evidence="6">cv. Daliak</strain>
    </source>
</reference>
<evidence type="ECO:0008006" key="7">
    <source>
        <dbReference type="Google" id="ProtNLM"/>
    </source>
</evidence>
<evidence type="ECO:0000256" key="1">
    <source>
        <dbReference type="ARBA" id="ARBA00004123"/>
    </source>
</evidence>
<feature type="compositionally biased region" description="Polar residues" evidence="4">
    <location>
        <begin position="151"/>
        <end position="165"/>
    </location>
</feature>
<organism evidence="5 6">
    <name type="scientific">Trifolium subterraneum</name>
    <name type="common">Subterranean clover</name>
    <dbReference type="NCBI Taxonomy" id="3900"/>
    <lineage>
        <taxon>Eukaryota</taxon>
        <taxon>Viridiplantae</taxon>
        <taxon>Streptophyta</taxon>
        <taxon>Embryophyta</taxon>
        <taxon>Tracheophyta</taxon>
        <taxon>Spermatophyta</taxon>
        <taxon>Magnoliopsida</taxon>
        <taxon>eudicotyledons</taxon>
        <taxon>Gunneridae</taxon>
        <taxon>Pentapetalae</taxon>
        <taxon>rosids</taxon>
        <taxon>fabids</taxon>
        <taxon>Fabales</taxon>
        <taxon>Fabaceae</taxon>
        <taxon>Papilionoideae</taxon>
        <taxon>50 kb inversion clade</taxon>
        <taxon>NPAAA clade</taxon>
        <taxon>Hologalegina</taxon>
        <taxon>IRL clade</taxon>
        <taxon>Trifolieae</taxon>
        <taxon>Trifolium</taxon>
    </lineage>
</organism>
<dbReference type="GO" id="GO:0005634">
    <property type="term" value="C:nucleus"/>
    <property type="evidence" value="ECO:0007669"/>
    <property type="project" value="UniProtKB-SubCell"/>
</dbReference>
<comment type="subcellular location">
    <subcellularLocation>
        <location evidence="1">Nucleus</location>
    </subcellularLocation>
</comment>
<evidence type="ECO:0000256" key="4">
    <source>
        <dbReference type="SAM" id="MobiDB-lite"/>
    </source>
</evidence>
<gene>
    <name evidence="5" type="ORF">TSUD_296200</name>
</gene>
<keyword evidence="6" id="KW-1185">Reference proteome</keyword>
<feature type="region of interest" description="Disordered" evidence="4">
    <location>
        <begin position="30"/>
        <end position="165"/>
    </location>
</feature>
<feature type="compositionally biased region" description="Polar residues" evidence="4">
    <location>
        <begin position="64"/>
        <end position="73"/>
    </location>
</feature>
<evidence type="ECO:0000256" key="2">
    <source>
        <dbReference type="ARBA" id="ARBA00010291"/>
    </source>
</evidence>
<comment type="similarity">
    <text evidence="2">Belongs to the CENP-C/MIF2 family.</text>
</comment>
<evidence type="ECO:0000313" key="5">
    <source>
        <dbReference type="EMBL" id="GAU22501.1"/>
    </source>
</evidence>
<proteinExistence type="inferred from homology"/>
<dbReference type="PANTHER" id="PTHR16684:SF11">
    <property type="entry name" value="CENTROMERE PROTEIN C"/>
    <property type="match status" value="1"/>
</dbReference>
<evidence type="ECO:0000313" key="6">
    <source>
        <dbReference type="Proteomes" id="UP000242715"/>
    </source>
</evidence>
<protein>
    <recommendedName>
        <fullName evidence="7">CENP-C</fullName>
    </recommendedName>
</protein>
<feature type="non-terminal residue" evidence="5">
    <location>
        <position position="1"/>
    </location>
</feature>
<evidence type="ECO:0000256" key="3">
    <source>
        <dbReference type="ARBA" id="ARBA00023242"/>
    </source>
</evidence>
<dbReference type="GO" id="GO:0019237">
    <property type="term" value="F:centromeric DNA binding"/>
    <property type="evidence" value="ECO:0007669"/>
    <property type="project" value="InterPro"/>
</dbReference>
<feature type="region of interest" description="Disordered" evidence="4">
    <location>
        <begin position="1"/>
        <end position="20"/>
    </location>
</feature>
<name>A0A2Z6LT66_TRISU</name>
<dbReference type="GO" id="GO:0051382">
    <property type="term" value="P:kinetochore assembly"/>
    <property type="evidence" value="ECO:0007669"/>
    <property type="project" value="InterPro"/>
</dbReference>
<dbReference type="Proteomes" id="UP000242715">
    <property type="component" value="Unassembled WGS sequence"/>
</dbReference>
<dbReference type="GO" id="GO:0051455">
    <property type="term" value="P:spindle attachment to meiosis I kinetochore"/>
    <property type="evidence" value="ECO:0007669"/>
    <property type="project" value="TreeGrafter"/>
</dbReference>
<dbReference type="GO" id="GO:0000776">
    <property type="term" value="C:kinetochore"/>
    <property type="evidence" value="ECO:0007669"/>
    <property type="project" value="InterPro"/>
</dbReference>
<feature type="compositionally biased region" description="Polar residues" evidence="4">
    <location>
        <begin position="31"/>
        <end position="53"/>
    </location>
</feature>